<dbReference type="PANTHER" id="PTHR48032">
    <property type="entry name" value="RNA-BINDING PROTEIN MUSASHI HOMOLOG RBP6"/>
    <property type="match status" value="1"/>
</dbReference>
<organism evidence="8 9">
    <name type="scientific">Brassica rapa subsp. trilocularis</name>
    <dbReference type="NCBI Taxonomy" id="1813537"/>
    <lineage>
        <taxon>Eukaryota</taxon>
        <taxon>Viridiplantae</taxon>
        <taxon>Streptophyta</taxon>
        <taxon>Embryophyta</taxon>
        <taxon>Tracheophyta</taxon>
        <taxon>Spermatophyta</taxon>
        <taxon>Magnoliopsida</taxon>
        <taxon>eudicotyledons</taxon>
        <taxon>Gunneridae</taxon>
        <taxon>Pentapetalae</taxon>
        <taxon>rosids</taxon>
        <taxon>malvids</taxon>
        <taxon>Brassicales</taxon>
        <taxon>Brassicaceae</taxon>
        <taxon>Brassiceae</taxon>
        <taxon>Brassica</taxon>
    </lineage>
</organism>
<evidence type="ECO:0000259" key="6">
    <source>
        <dbReference type="PROSITE" id="PS50089"/>
    </source>
</evidence>
<evidence type="ECO:0000313" key="9">
    <source>
        <dbReference type="Proteomes" id="UP000823674"/>
    </source>
</evidence>
<evidence type="ECO:0008006" key="10">
    <source>
        <dbReference type="Google" id="ProtNLM"/>
    </source>
</evidence>
<dbReference type="CDD" id="cd12325">
    <property type="entry name" value="RRM1_hnRNPA_hnRNPD_like"/>
    <property type="match status" value="1"/>
</dbReference>
<evidence type="ECO:0000313" key="8">
    <source>
        <dbReference type="EMBL" id="KAG5411447.1"/>
    </source>
</evidence>
<gene>
    <name evidence="8" type="primary">A02p045200.1_BraROA</name>
    <name evidence="8" type="ORF">IGI04_007766</name>
</gene>
<dbReference type="InterPro" id="IPR001841">
    <property type="entry name" value="Znf_RING"/>
</dbReference>
<feature type="domain" description="RRM" evidence="7">
    <location>
        <begin position="175"/>
        <end position="252"/>
    </location>
</feature>
<feature type="domain" description="RRM" evidence="7">
    <location>
        <begin position="74"/>
        <end position="162"/>
    </location>
</feature>
<dbReference type="EMBL" id="JADBGQ010000002">
    <property type="protein sequence ID" value="KAG5411447.1"/>
    <property type="molecule type" value="Genomic_DNA"/>
</dbReference>
<feature type="domain" description="RING-type" evidence="6">
    <location>
        <begin position="594"/>
        <end position="636"/>
    </location>
</feature>
<dbReference type="PROSITE" id="PS50089">
    <property type="entry name" value="ZF_RING_2"/>
    <property type="match status" value="1"/>
</dbReference>
<evidence type="ECO:0000256" key="1">
    <source>
        <dbReference type="ARBA" id="ARBA00022737"/>
    </source>
</evidence>
<dbReference type="SUPFAM" id="SSF54928">
    <property type="entry name" value="RNA-binding domain, RBD"/>
    <property type="match status" value="2"/>
</dbReference>
<dbReference type="PANTHER" id="PTHR48032:SF1">
    <property type="entry name" value="RNA-BINDING (RRM_RBD_RNP MOTIFS) FAMILY PROTEIN"/>
    <property type="match status" value="1"/>
</dbReference>
<dbReference type="Gene3D" id="3.30.70.330">
    <property type="match status" value="2"/>
</dbReference>
<keyword evidence="3" id="KW-0862">Zinc</keyword>
<sequence>MGKRLKGVYYNTNQQRVEREEGKDESAIVCKPNIPYKTKTNPGSWVDRFSQSDQDPVVRFNPSLFSKRMEMESCKLFIGGISWETTEDRLREYFQSFGEVLEAVIMKDRATGRARGFGFLVFSDPIVAERVVLLRHVIDGKLVEAKKAVPRDDHLVLNKSNNTSLQGSPGPANSKKIFVGGLASSVTEAEFKKYFAQFGVITDVVVMYDHRTQRPRGFGFISYESEEAVDKVLQRTFHELNGKMVEVKLAVPKEMALNPIRNQMNVNSFGNSRISALLMNEYTQGFSPSPVSGYGVKPEVRYSPGLGNRGGGFSPFGHGYGIELNFEPDQSQNFGSGSSAGFGRPFSPGYAARLGRYGSQIESGGVGKGSVLNAATKNQLWGNGGGLGYMSNSPISRSSFSGTSSLGSIGDNWGRNSYRSEGGGGLGLEAMRGGHVGGYSSGSSSLENDSLYSDSAWLSMPAKAEERMGAFDFMSRGPAGYINRQPNGVAEVAAASPLSSASSECNSNSCRWKPYSNSTDFQANASVLLILIFSALICALSLCAAIRCFLRPTTPETDDNDHKPDAEADGSFTIPTPTLVYSSDLELAGAEAECAICLSEFEQGESIQVLEKCHHGFHVKCIHKWLSSRSSCPTCRTSIFLQSTLDSTPSTEAPSTNELNA</sequence>
<dbReference type="CDD" id="cd12330">
    <property type="entry name" value="RRM2_Hrp1p"/>
    <property type="match status" value="1"/>
</dbReference>
<evidence type="ECO:0000256" key="2">
    <source>
        <dbReference type="ARBA" id="ARBA00022884"/>
    </source>
</evidence>
<keyword evidence="5" id="KW-1133">Transmembrane helix</keyword>
<protein>
    <recommendedName>
        <fullName evidence="10">RING-type domain-containing protein</fullName>
    </recommendedName>
</protein>
<evidence type="ECO:0000256" key="3">
    <source>
        <dbReference type="PROSITE-ProRule" id="PRU00175"/>
    </source>
</evidence>
<keyword evidence="2 4" id="KW-0694">RNA-binding</keyword>
<evidence type="ECO:0000256" key="4">
    <source>
        <dbReference type="PROSITE-ProRule" id="PRU00176"/>
    </source>
</evidence>
<keyword evidence="5" id="KW-0812">Transmembrane</keyword>
<name>A0ABQ7NKN1_BRACM</name>
<keyword evidence="5" id="KW-0472">Membrane</keyword>
<dbReference type="SUPFAM" id="SSF57850">
    <property type="entry name" value="RING/U-box"/>
    <property type="match status" value="1"/>
</dbReference>
<dbReference type="SMART" id="SM00360">
    <property type="entry name" value="RRM"/>
    <property type="match status" value="2"/>
</dbReference>
<dbReference type="InterPro" id="IPR012677">
    <property type="entry name" value="Nucleotide-bd_a/b_plait_sf"/>
</dbReference>
<evidence type="ECO:0000256" key="5">
    <source>
        <dbReference type="SAM" id="Phobius"/>
    </source>
</evidence>
<dbReference type="Pfam" id="PF13639">
    <property type="entry name" value="zf-RING_2"/>
    <property type="match status" value="1"/>
</dbReference>
<keyword evidence="3" id="KW-0863">Zinc-finger</keyword>
<proteinExistence type="predicted"/>
<evidence type="ECO:0000259" key="7">
    <source>
        <dbReference type="PROSITE" id="PS50102"/>
    </source>
</evidence>
<dbReference type="CDD" id="cd16461">
    <property type="entry name" value="RING-H2_EL5-like"/>
    <property type="match status" value="1"/>
</dbReference>
<dbReference type="Proteomes" id="UP000823674">
    <property type="component" value="Chromosome A02"/>
</dbReference>
<dbReference type="Pfam" id="PF00076">
    <property type="entry name" value="RRM_1"/>
    <property type="match status" value="2"/>
</dbReference>
<keyword evidence="9" id="KW-1185">Reference proteome</keyword>
<keyword evidence="3" id="KW-0479">Metal-binding</keyword>
<keyword evidence="1" id="KW-0677">Repeat</keyword>
<reference evidence="8 9" key="1">
    <citation type="submission" date="2021-03" db="EMBL/GenBank/DDBJ databases">
        <authorList>
            <person name="King G.J."/>
            <person name="Bancroft I."/>
            <person name="Baten A."/>
            <person name="Bloomfield J."/>
            <person name="Borpatragohain P."/>
            <person name="He Z."/>
            <person name="Irish N."/>
            <person name="Irwin J."/>
            <person name="Liu K."/>
            <person name="Mauleon R.P."/>
            <person name="Moore J."/>
            <person name="Morris R."/>
            <person name="Ostergaard L."/>
            <person name="Wang B."/>
            <person name="Wells R."/>
        </authorList>
    </citation>
    <scope>NUCLEOTIDE SEQUENCE [LARGE SCALE GENOMIC DNA]</scope>
    <source>
        <strain evidence="8">R-o-18</strain>
        <tissue evidence="8">Leaf</tissue>
    </source>
</reference>
<comment type="caution">
    <text evidence="8">The sequence shown here is derived from an EMBL/GenBank/DDBJ whole genome shotgun (WGS) entry which is preliminary data.</text>
</comment>
<dbReference type="InterPro" id="IPR013083">
    <property type="entry name" value="Znf_RING/FYVE/PHD"/>
</dbReference>
<dbReference type="Gene3D" id="3.30.40.10">
    <property type="entry name" value="Zinc/RING finger domain, C3HC4 (zinc finger)"/>
    <property type="match status" value="1"/>
</dbReference>
<accession>A0ABQ7NKN1</accession>
<dbReference type="PROSITE" id="PS50102">
    <property type="entry name" value="RRM"/>
    <property type="match status" value="2"/>
</dbReference>
<dbReference type="InterPro" id="IPR000504">
    <property type="entry name" value="RRM_dom"/>
</dbReference>
<feature type="transmembrane region" description="Helical" evidence="5">
    <location>
        <begin position="527"/>
        <end position="550"/>
    </location>
</feature>
<dbReference type="SMART" id="SM00184">
    <property type="entry name" value="RING"/>
    <property type="match status" value="1"/>
</dbReference>
<dbReference type="InterPro" id="IPR035979">
    <property type="entry name" value="RBD_domain_sf"/>
</dbReference>